<dbReference type="PANTHER" id="PTHR34365:SF7">
    <property type="entry name" value="GLYCINE-RICH DOMAIN-CONTAINING PROTEIN 1"/>
    <property type="match status" value="1"/>
</dbReference>
<comment type="caution">
    <text evidence="2">The sequence shown here is derived from an EMBL/GenBank/DDBJ whole genome shotgun (WGS) entry which is preliminary data.</text>
</comment>
<dbReference type="SUPFAM" id="SSF81383">
    <property type="entry name" value="F-box domain"/>
    <property type="match status" value="1"/>
</dbReference>
<proteinExistence type="predicted"/>
<dbReference type="InterPro" id="IPR036047">
    <property type="entry name" value="F-box-like_dom_sf"/>
</dbReference>
<dbReference type="Proteomes" id="UP000663882">
    <property type="component" value="Unassembled WGS sequence"/>
</dbReference>
<dbReference type="PROSITE" id="PS50181">
    <property type="entry name" value="FBOX"/>
    <property type="match status" value="1"/>
</dbReference>
<name>A0A814Y3S4_9BILA</name>
<protein>
    <recommendedName>
        <fullName evidence="1">F-box domain-containing protein</fullName>
    </recommendedName>
</protein>
<reference evidence="2" key="1">
    <citation type="submission" date="2021-02" db="EMBL/GenBank/DDBJ databases">
        <authorList>
            <person name="Nowell W R."/>
        </authorList>
    </citation>
    <scope>NUCLEOTIDE SEQUENCE</scope>
</reference>
<gene>
    <name evidence="2" type="ORF">RFH988_LOCUS25796</name>
</gene>
<dbReference type="InterPro" id="IPR009836">
    <property type="entry name" value="GRDP-like"/>
</dbReference>
<evidence type="ECO:0000313" key="2">
    <source>
        <dbReference type="EMBL" id="CAF1223906.1"/>
    </source>
</evidence>
<evidence type="ECO:0000313" key="3">
    <source>
        <dbReference type="Proteomes" id="UP000663882"/>
    </source>
</evidence>
<dbReference type="AlphaFoldDB" id="A0A814Y3S4"/>
<dbReference type="EMBL" id="CAJNOO010001991">
    <property type="protein sequence ID" value="CAF1223906.1"/>
    <property type="molecule type" value="Genomic_DNA"/>
</dbReference>
<feature type="domain" description="F-box" evidence="1">
    <location>
        <begin position="30"/>
        <end position="76"/>
    </location>
</feature>
<dbReference type="PANTHER" id="PTHR34365">
    <property type="entry name" value="ENOLASE (DUF1399)"/>
    <property type="match status" value="1"/>
</dbReference>
<dbReference type="Pfam" id="PF12937">
    <property type="entry name" value="F-box-like"/>
    <property type="match status" value="1"/>
</dbReference>
<evidence type="ECO:0000259" key="1">
    <source>
        <dbReference type="PROSITE" id="PS50181"/>
    </source>
</evidence>
<dbReference type="Gene3D" id="1.20.1280.50">
    <property type="match status" value="1"/>
</dbReference>
<sequence>MGNSPDTSKKEFVLSNISWPLNKTRDALTTSSFDNIPNEIILQIFRYLSVHDLCNVSLVCRLFKMIADHDEIWKSKANKPIKLYSKSYKQIYIEWIHIKKIQYEDFTFSNCSSMRRNAYVFELHPSFPIRSEGKHNFVCIHGFDQHPNSTQEMIINLSVDIDKMVRQLISLWGKASYSQQKWQHSHILKQMIQRYYRFMQLKAYHSPNLFLIPTLDIEIVWQTHLLRPEIYHNDCLRLFHRVIDHSLIINHIQQFYKEQAFLDTCQLYEEKFSEKYYSFASVEEENEIKSKSSLNRYGLLHQNGPMYSYWDKMYYEFSSNSSNDYENPFSFTENDIICDGKWFNFYEEFMYNAIEKASIQNNIPPSLTTIDLRSEPMKRLKKSYERFLYMAAKYPLKDENGFLPHTYAIDLIWHSHLQEPLNYVSDCIRLVGYIIFHDPSPILEDDSSDGAYQIWKNEFQCDIETDHLYSTSDNRNVGLD</sequence>
<dbReference type="InterPro" id="IPR001810">
    <property type="entry name" value="F-box_dom"/>
</dbReference>
<dbReference type="Pfam" id="PF07173">
    <property type="entry name" value="GRDP-like"/>
    <property type="match status" value="2"/>
</dbReference>
<accession>A0A814Y3S4</accession>
<dbReference type="SMART" id="SM00256">
    <property type="entry name" value="FBOX"/>
    <property type="match status" value="1"/>
</dbReference>
<dbReference type="OrthoDB" id="3219396at2759"/>
<organism evidence="2 3">
    <name type="scientific">Rotaria sordida</name>
    <dbReference type="NCBI Taxonomy" id="392033"/>
    <lineage>
        <taxon>Eukaryota</taxon>
        <taxon>Metazoa</taxon>
        <taxon>Spiralia</taxon>
        <taxon>Gnathifera</taxon>
        <taxon>Rotifera</taxon>
        <taxon>Eurotatoria</taxon>
        <taxon>Bdelloidea</taxon>
        <taxon>Philodinida</taxon>
        <taxon>Philodinidae</taxon>
        <taxon>Rotaria</taxon>
    </lineage>
</organism>